<dbReference type="Proteomes" id="UP001341840">
    <property type="component" value="Unassembled WGS sequence"/>
</dbReference>
<evidence type="ECO:0000256" key="1">
    <source>
        <dbReference type="SAM" id="MobiDB-lite"/>
    </source>
</evidence>
<proteinExistence type="predicted"/>
<protein>
    <submittedName>
        <fullName evidence="2">Uncharacterized protein</fullName>
    </submittedName>
</protein>
<gene>
    <name evidence="2" type="ORF">PIB30_014192</name>
</gene>
<accession>A0ABU6V664</accession>
<reference evidence="2 3" key="1">
    <citation type="journal article" date="2023" name="Plants (Basel)">
        <title>Bridging the Gap: Combining Genomics and Transcriptomics Approaches to Understand Stylosanthes scabra, an Orphan Legume from the Brazilian Caatinga.</title>
        <authorList>
            <person name="Ferreira-Neto J.R.C."/>
            <person name="da Silva M.D."/>
            <person name="Binneck E."/>
            <person name="de Melo N.F."/>
            <person name="da Silva R.H."/>
            <person name="de Melo A.L.T.M."/>
            <person name="Pandolfi V."/>
            <person name="Bustamante F.O."/>
            <person name="Brasileiro-Vidal A.C."/>
            <person name="Benko-Iseppon A.M."/>
        </authorList>
    </citation>
    <scope>NUCLEOTIDE SEQUENCE [LARGE SCALE GENOMIC DNA]</scope>
    <source>
        <tissue evidence="2">Leaves</tissue>
    </source>
</reference>
<evidence type="ECO:0000313" key="2">
    <source>
        <dbReference type="EMBL" id="MED6168729.1"/>
    </source>
</evidence>
<organism evidence="2 3">
    <name type="scientific">Stylosanthes scabra</name>
    <dbReference type="NCBI Taxonomy" id="79078"/>
    <lineage>
        <taxon>Eukaryota</taxon>
        <taxon>Viridiplantae</taxon>
        <taxon>Streptophyta</taxon>
        <taxon>Embryophyta</taxon>
        <taxon>Tracheophyta</taxon>
        <taxon>Spermatophyta</taxon>
        <taxon>Magnoliopsida</taxon>
        <taxon>eudicotyledons</taxon>
        <taxon>Gunneridae</taxon>
        <taxon>Pentapetalae</taxon>
        <taxon>rosids</taxon>
        <taxon>fabids</taxon>
        <taxon>Fabales</taxon>
        <taxon>Fabaceae</taxon>
        <taxon>Papilionoideae</taxon>
        <taxon>50 kb inversion clade</taxon>
        <taxon>dalbergioids sensu lato</taxon>
        <taxon>Dalbergieae</taxon>
        <taxon>Pterocarpus clade</taxon>
        <taxon>Stylosanthes</taxon>
    </lineage>
</organism>
<feature type="compositionally biased region" description="Basic residues" evidence="1">
    <location>
        <begin position="149"/>
        <end position="169"/>
    </location>
</feature>
<feature type="region of interest" description="Disordered" evidence="1">
    <location>
        <begin position="132"/>
        <end position="195"/>
    </location>
</feature>
<name>A0ABU6V664_9FABA</name>
<evidence type="ECO:0000313" key="3">
    <source>
        <dbReference type="Proteomes" id="UP001341840"/>
    </source>
</evidence>
<feature type="compositionally biased region" description="Basic and acidic residues" evidence="1">
    <location>
        <begin position="132"/>
        <end position="147"/>
    </location>
</feature>
<sequence length="195" mass="21949">MATTDNRNQSLVISTINTMIQSVFIDQGISADILFWRCFDALSLTEKDLKTHSDDLVRCLNQIASSICGSPSRALRILRKQKVRELVASHNSAYNKVQGRPTIYKVGAGMTAKNKDEALGKARSEVKKCHIADLEPPGRKMPEETQPPRKLKKSTRARRRNSRHARNRPKFLQPQAVCHPGNKPVAQKLKARKQV</sequence>
<comment type="caution">
    <text evidence="2">The sequence shown here is derived from an EMBL/GenBank/DDBJ whole genome shotgun (WGS) entry which is preliminary data.</text>
</comment>
<dbReference type="EMBL" id="JASCZI010151072">
    <property type="protein sequence ID" value="MED6168729.1"/>
    <property type="molecule type" value="Genomic_DNA"/>
</dbReference>
<keyword evidence="3" id="KW-1185">Reference proteome</keyword>